<organism evidence="2 3">
    <name type="scientific">Hohenbuehelia grisea</name>
    <dbReference type="NCBI Taxonomy" id="104357"/>
    <lineage>
        <taxon>Eukaryota</taxon>
        <taxon>Fungi</taxon>
        <taxon>Dikarya</taxon>
        <taxon>Basidiomycota</taxon>
        <taxon>Agaricomycotina</taxon>
        <taxon>Agaricomycetes</taxon>
        <taxon>Agaricomycetidae</taxon>
        <taxon>Agaricales</taxon>
        <taxon>Pleurotineae</taxon>
        <taxon>Pleurotaceae</taxon>
        <taxon>Hohenbuehelia</taxon>
    </lineage>
</organism>
<reference evidence="3" key="1">
    <citation type="submission" date="2024-06" db="EMBL/GenBank/DDBJ databases">
        <title>Multi-omics analyses provide insights into the biosynthesis of the anticancer antibiotic pleurotin in Hohenbuehelia grisea.</title>
        <authorList>
            <person name="Weaver J.A."/>
            <person name="Alberti F."/>
        </authorList>
    </citation>
    <scope>NUCLEOTIDE SEQUENCE [LARGE SCALE GENOMIC DNA]</scope>
    <source>
        <strain evidence="3">T-177</strain>
    </source>
</reference>
<feature type="region of interest" description="Disordered" evidence="1">
    <location>
        <begin position="202"/>
        <end position="233"/>
    </location>
</feature>
<proteinExistence type="predicted"/>
<dbReference type="EMBL" id="JASNQZ010000012">
    <property type="protein sequence ID" value="KAL0949610.1"/>
    <property type="molecule type" value="Genomic_DNA"/>
</dbReference>
<feature type="compositionally biased region" description="Acidic residues" evidence="1">
    <location>
        <begin position="202"/>
        <end position="213"/>
    </location>
</feature>
<evidence type="ECO:0000313" key="3">
    <source>
        <dbReference type="Proteomes" id="UP001556367"/>
    </source>
</evidence>
<sequence length="233" mass="25536">MGPGFIDLTALDNDSDHRSQPHLHSDQLPPRFARTLTTRVDNDELYAVTYEESPPGSLLLCDYRAIVLLKCLPICIAPEDISRLLVQTGFSARLVRCITFFADRSCAVVFNHHALAKAAVDILVKVKDPLAHKGIPGPLDAATFNPSTSLECDVDEDKPLPREPAKGLESSLSCKGTKELEPPSRRHETDVLYGGINIAVYDESDDDMSESGEEVSPLNKFEYAPSATEVSKL</sequence>
<evidence type="ECO:0000313" key="2">
    <source>
        <dbReference type="EMBL" id="KAL0949610.1"/>
    </source>
</evidence>
<protein>
    <submittedName>
        <fullName evidence="2">Uncharacterized protein</fullName>
    </submittedName>
</protein>
<feature type="region of interest" description="Disordered" evidence="1">
    <location>
        <begin position="153"/>
        <end position="188"/>
    </location>
</feature>
<accession>A0ABR3J1U0</accession>
<gene>
    <name evidence="2" type="ORF">HGRIS_009656</name>
</gene>
<feature type="compositionally biased region" description="Basic and acidic residues" evidence="1">
    <location>
        <begin position="157"/>
        <end position="166"/>
    </location>
</feature>
<evidence type="ECO:0000256" key="1">
    <source>
        <dbReference type="SAM" id="MobiDB-lite"/>
    </source>
</evidence>
<dbReference type="Proteomes" id="UP001556367">
    <property type="component" value="Unassembled WGS sequence"/>
</dbReference>
<name>A0ABR3J1U0_9AGAR</name>
<comment type="caution">
    <text evidence="2">The sequence shown here is derived from an EMBL/GenBank/DDBJ whole genome shotgun (WGS) entry which is preliminary data.</text>
</comment>
<keyword evidence="3" id="KW-1185">Reference proteome</keyword>
<feature type="compositionally biased region" description="Basic and acidic residues" evidence="1">
    <location>
        <begin position="176"/>
        <end position="188"/>
    </location>
</feature>